<dbReference type="SUPFAM" id="SSF52540">
    <property type="entry name" value="P-loop containing nucleoside triphosphate hydrolases"/>
    <property type="match status" value="1"/>
</dbReference>
<dbReference type="RefSeq" id="WP_006012637.1">
    <property type="nucleotide sequence ID" value="NZ_AUAV01000011.1"/>
</dbReference>
<evidence type="ECO:0000256" key="7">
    <source>
        <dbReference type="RuleBase" id="RU367068"/>
    </source>
</evidence>
<dbReference type="InterPro" id="IPR017871">
    <property type="entry name" value="ABC_transporter-like_CS"/>
</dbReference>
<evidence type="ECO:0000256" key="3">
    <source>
        <dbReference type="ARBA" id="ARBA00022741"/>
    </source>
</evidence>
<keyword evidence="6 7" id="KW-0472">Membrane</keyword>
<dbReference type="AlphaFoldDB" id="K6YZZ9"/>
<dbReference type="InterPro" id="IPR027417">
    <property type="entry name" value="P-loop_NTPase"/>
</dbReference>
<accession>K6YZZ9</accession>
<evidence type="ECO:0000256" key="4">
    <source>
        <dbReference type="ARBA" id="ARBA00022840"/>
    </source>
</evidence>
<evidence type="ECO:0000256" key="5">
    <source>
        <dbReference type="ARBA" id="ARBA00022967"/>
    </source>
</evidence>
<dbReference type="InterPro" id="IPR003593">
    <property type="entry name" value="AAA+_ATPase"/>
</dbReference>
<dbReference type="FunFam" id="3.40.50.300:FF:000230">
    <property type="entry name" value="Lipoprotein-releasing system ATP-binding protein LolD"/>
    <property type="match status" value="1"/>
</dbReference>
<evidence type="ECO:0000259" key="8">
    <source>
        <dbReference type="PROSITE" id="PS50893"/>
    </source>
</evidence>
<reference evidence="10" key="1">
    <citation type="journal article" date="2014" name="Environ. Microbiol.">
        <title>Comparative genomics of the marine bacterial genus Glaciecola reveals the high degree of genomic diversity and genomic characteristic for cold adaptation.</title>
        <authorList>
            <person name="Qin Q.L."/>
            <person name="Xie B.B."/>
            <person name="Yu Y."/>
            <person name="Shu Y.L."/>
            <person name="Rong J.C."/>
            <person name="Zhang Y.J."/>
            <person name="Zhao D.L."/>
            <person name="Chen X.L."/>
            <person name="Zhang X.Y."/>
            <person name="Chen B."/>
            <person name="Zhou B.C."/>
            <person name="Zhang Y.Z."/>
        </authorList>
    </citation>
    <scope>NUCLEOTIDE SEQUENCE [LARGE SCALE GENOMIC DNA]</scope>
    <source>
        <strain evidence="10">ACAM 615</strain>
    </source>
</reference>
<dbReference type="GO" id="GO:0089705">
    <property type="term" value="P:protein localization to outer membrane"/>
    <property type="evidence" value="ECO:0007669"/>
    <property type="project" value="UniProtKB-ARBA"/>
</dbReference>
<comment type="similarity">
    <text evidence="7">Belongs to the ABC transporter superfamily. Lipoprotein translocase (TC 3.A.1.125) family.</text>
</comment>
<dbReference type="OrthoDB" id="9784450at2"/>
<keyword evidence="7" id="KW-0997">Cell inner membrane</keyword>
<evidence type="ECO:0000256" key="1">
    <source>
        <dbReference type="ARBA" id="ARBA00022448"/>
    </source>
</evidence>
<comment type="caution">
    <text evidence="9">The sequence shown here is derived from an EMBL/GenBank/DDBJ whole genome shotgun (WGS) entry which is preliminary data.</text>
</comment>
<dbReference type="InterPro" id="IPR011924">
    <property type="entry name" value="LolD_lipo_ATP-bd"/>
</dbReference>
<comment type="subcellular location">
    <subcellularLocation>
        <location evidence="7">Cell inner membrane</location>
        <topology evidence="7">Peripheral membrane protein</topology>
    </subcellularLocation>
</comment>
<dbReference type="CDD" id="cd03255">
    <property type="entry name" value="ABC_MJ0796_LolCDE_FtsE"/>
    <property type="match status" value="1"/>
</dbReference>
<dbReference type="Gene3D" id="3.40.50.300">
    <property type="entry name" value="P-loop containing nucleotide triphosphate hydrolases"/>
    <property type="match status" value="1"/>
</dbReference>
<dbReference type="NCBIfam" id="TIGR02211">
    <property type="entry name" value="LolD_lipo_ex"/>
    <property type="match status" value="1"/>
</dbReference>
<keyword evidence="4 7" id="KW-0067">ATP-binding</keyword>
<keyword evidence="10" id="KW-1185">Reference proteome</keyword>
<protein>
    <recommendedName>
        <fullName evidence="7">Lipoprotein-releasing system ATP-binding protein LolD</fullName>
        <ecNumber evidence="7">7.6.2.-</ecNumber>
    </recommendedName>
</protein>
<keyword evidence="9" id="KW-0449">Lipoprotein</keyword>
<dbReference type="GO" id="GO:0044874">
    <property type="term" value="P:lipoprotein localization to outer membrane"/>
    <property type="evidence" value="ECO:0007669"/>
    <property type="project" value="UniProtKB-ARBA"/>
</dbReference>
<gene>
    <name evidence="7 9" type="primary">lolD</name>
    <name evidence="9" type="ORF">GPAL_2690</name>
</gene>
<dbReference type="EC" id="7.6.2.-" evidence="7"/>
<dbReference type="PANTHER" id="PTHR42798:SF2">
    <property type="entry name" value="ABC TRANSPORTER ATP-BINDING PROTEIN MG467-RELATED"/>
    <property type="match status" value="1"/>
</dbReference>
<dbReference type="InterPro" id="IPR017911">
    <property type="entry name" value="MacB-like_ATP-bd"/>
</dbReference>
<dbReference type="GO" id="GO:0005524">
    <property type="term" value="F:ATP binding"/>
    <property type="evidence" value="ECO:0007669"/>
    <property type="project" value="UniProtKB-UniRule"/>
</dbReference>
<comment type="subunit">
    <text evidence="7">The complex is composed of two ATP-binding proteins (LolD) and two transmembrane proteins (LolC and LolE).</text>
</comment>
<keyword evidence="3 7" id="KW-0547">Nucleotide-binding</keyword>
<dbReference type="PANTHER" id="PTHR42798">
    <property type="entry name" value="LIPOPROTEIN-RELEASING SYSTEM ATP-BINDING PROTEIN LOLD"/>
    <property type="match status" value="1"/>
</dbReference>
<evidence type="ECO:0000313" key="10">
    <source>
        <dbReference type="Proteomes" id="UP000006251"/>
    </source>
</evidence>
<feature type="domain" description="ABC transporter" evidence="8">
    <location>
        <begin position="6"/>
        <end position="228"/>
    </location>
</feature>
<dbReference type="GO" id="GO:0005886">
    <property type="term" value="C:plasma membrane"/>
    <property type="evidence" value="ECO:0007669"/>
    <property type="project" value="UniProtKB-SubCell"/>
</dbReference>
<dbReference type="PROSITE" id="PS00211">
    <property type="entry name" value="ABC_TRANSPORTER_1"/>
    <property type="match status" value="1"/>
</dbReference>
<sequence>MLSPLFKCENICKQYSDASNTLQILNNVNFSILAGEKVAILGASGSGKSTLLHILGTLDNPDSGDVFYNDRSLFSKSKKQQALFRNTELGFVYQFHHLLPEFSAAENVAMPLFIKGDNHQKSLIKAKDLLAKVGLQDRQEHRPHQLSGGERQRVAIARALINQPAMIFADEPTGNLDDKNTASIYELISDINKEFKTSFLLVTHDVQLAKKMDRIMYLENGQLRMLEKD</sequence>
<dbReference type="PROSITE" id="PS50893">
    <property type="entry name" value="ABC_TRANSPORTER_2"/>
    <property type="match status" value="1"/>
</dbReference>
<keyword evidence="5 7" id="KW-1278">Translocase</keyword>
<dbReference type="STRING" id="1121922.GCA_000428905_02098"/>
<evidence type="ECO:0000313" key="9">
    <source>
        <dbReference type="EMBL" id="GAC29541.1"/>
    </source>
</evidence>
<evidence type="ECO:0000256" key="2">
    <source>
        <dbReference type="ARBA" id="ARBA00022475"/>
    </source>
</evidence>
<dbReference type="GO" id="GO:0016887">
    <property type="term" value="F:ATP hydrolysis activity"/>
    <property type="evidence" value="ECO:0007669"/>
    <property type="project" value="InterPro"/>
</dbReference>
<comment type="function">
    <text evidence="7">Part of the ABC transporter complex LolCDE involved in the translocation of mature outer membrane-directed lipoproteins, from the inner membrane to the periplasmic chaperone, LolA. Responsible for the formation of the LolA-lipoprotein complex in an ATP-dependent manner.</text>
</comment>
<proteinExistence type="inferred from homology"/>
<dbReference type="EMBL" id="BAEQ01000045">
    <property type="protein sequence ID" value="GAC29541.1"/>
    <property type="molecule type" value="Genomic_DNA"/>
</dbReference>
<keyword evidence="9" id="KW-0378">Hydrolase</keyword>
<keyword evidence="1 7" id="KW-0813">Transport</keyword>
<dbReference type="SMART" id="SM00382">
    <property type="entry name" value="AAA"/>
    <property type="match status" value="1"/>
</dbReference>
<dbReference type="Proteomes" id="UP000006251">
    <property type="component" value="Unassembled WGS sequence"/>
</dbReference>
<dbReference type="InterPro" id="IPR003439">
    <property type="entry name" value="ABC_transporter-like_ATP-bd"/>
</dbReference>
<evidence type="ECO:0000256" key="6">
    <source>
        <dbReference type="ARBA" id="ARBA00023136"/>
    </source>
</evidence>
<dbReference type="Pfam" id="PF00005">
    <property type="entry name" value="ABC_tran"/>
    <property type="match status" value="1"/>
</dbReference>
<name>K6YZZ9_9ALTE</name>
<organism evidence="9 10">
    <name type="scientific">Brumicola pallidula DSM 14239 = ACAM 615</name>
    <dbReference type="NCBI Taxonomy" id="1121922"/>
    <lineage>
        <taxon>Bacteria</taxon>
        <taxon>Pseudomonadati</taxon>
        <taxon>Pseudomonadota</taxon>
        <taxon>Gammaproteobacteria</taxon>
        <taxon>Alteromonadales</taxon>
        <taxon>Alteromonadaceae</taxon>
        <taxon>Brumicola</taxon>
    </lineage>
</organism>
<keyword evidence="2 7" id="KW-1003">Cell membrane</keyword>